<reference evidence="1 2" key="1">
    <citation type="journal article" date="2005" name="Nucleic Acids Res.">
        <title>Genomic blueprint of Hahella chejuensis, a marine microbe producing an algicidal agent.</title>
        <authorList>
            <person name="Jeong H."/>
            <person name="Yim J.H."/>
            <person name="Lee C."/>
            <person name="Choi S.-H."/>
            <person name="Park Y.K."/>
            <person name="Yoon S.H."/>
            <person name="Hur C.-G."/>
            <person name="Kang H.-Y."/>
            <person name="Kim D."/>
            <person name="Lee H.H."/>
            <person name="Park K.H."/>
            <person name="Park S.-H."/>
            <person name="Park H.-S."/>
            <person name="Lee H.K."/>
            <person name="Oh T.K."/>
            <person name="Kim J.F."/>
        </authorList>
    </citation>
    <scope>NUCLEOTIDE SEQUENCE [LARGE SCALE GENOMIC DNA]</scope>
    <source>
        <strain evidence="1 2">KCTC 2396</strain>
    </source>
</reference>
<dbReference type="OrthoDB" id="6194046at2"/>
<evidence type="ECO:0000313" key="2">
    <source>
        <dbReference type="Proteomes" id="UP000000238"/>
    </source>
</evidence>
<dbReference type="Proteomes" id="UP000000238">
    <property type="component" value="Chromosome"/>
</dbReference>
<dbReference type="eggNOG" id="ENOG5033ZU3">
    <property type="taxonomic scope" value="Bacteria"/>
</dbReference>
<name>Q2S7Q1_HAHCH</name>
<protein>
    <submittedName>
        <fullName evidence="1">Uncharacterized protein</fullName>
    </submittedName>
</protein>
<accession>Q2S7Q1</accession>
<keyword evidence="2" id="KW-1185">Reference proteome</keyword>
<dbReference type="AlphaFoldDB" id="Q2S7Q1"/>
<dbReference type="KEGG" id="hch:HCH_06694"/>
<dbReference type="EMBL" id="CP000155">
    <property type="protein sequence ID" value="ABC33323.1"/>
    <property type="molecule type" value="Genomic_DNA"/>
</dbReference>
<dbReference type="HOGENOM" id="CLU_1364609_0_0_6"/>
<proteinExistence type="predicted"/>
<evidence type="ECO:0000313" key="1">
    <source>
        <dbReference type="EMBL" id="ABC33323.1"/>
    </source>
</evidence>
<gene>
    <name evidence="1" type="ordered locus">HCH_06694</name>
</gene>
<organism evidence="1 2">
    <name type="scientific">Hahella chejuensis (strain KCTC 2396)</name>
    <dbReference type="NCBI Taxonomy" id="349521"/>
    <lineage>
        <taxon>Bacteria</taxon>
        <taxon>Pseudomonadati</taxon>
        <taxon>Pseudomonadota</taxon>
        <taxon>Gammaproteobacteria</taxon>
        <taxon>Oceanospirillales</taxon>
        <taxon>Hahellaceae</taxon>
        <taxon>Hahella</taxon>
    </lineage>
</organism>
<sequence>MGITVFKDSSDSTRTYLRITRAINGREQQRYVRVEGASKSAMKRAMKEAKEIDQRLEQWQSAVRQLMMLKGDTLIHEDGTILGLQLQTRHREGRKPATEFKLRVKLPGRKPLFKSVSVDKHGFEKAFELSVKRICELRGITEDSEAYGKMLMCIDAYKEKYDLPPGLSEATAMHLDREDSPEKAANEKGWLDQISGWFKR</sequence>
<dbReference type="RefSeq" id="WP_011400375.1">
    <property type="nucleotide sequence ID" value="NC_007645.1"/>
</dbReference>